<dbReference type="Pfam" id="PF02671">
    <property type="entry name" value="PAH"/>
    <property type="match status" value="3"/>
</dbReference>
<gene>
    <name evidence="10" type="ORF">D9613_004195</name>
</gene>
<dbReference type="PANTHER" id="PTHR12346:SF0">
    <property type="entry name" value="SIN3A, ISOFORM G"/>
    <property type="match status" value="1"/>
</dbReference>
<accession>A0A8H4QJU3</accession>
<dbReference type="GO" id="GO:0003714">
    <property type="term" value="F:transcription corepressor activity"/>
    <property type="evidence" value="ECO:0007669"/>
    <property type="project" value="InterPro"/>
</dbReference>
<feature type="region of interest" description="Disordered" evidence="8">
    <location>
        <begin position="896"/>
        <end position="979"/>
    </location>
</feature>
<evidence type="ECO:0000256" key="7">
    <source>
        <dbReference type="PROSITE-ProRule" id="PRU00810"/>
    </source>
</evidence>
<dbReference type="SMART" id="SM00761">
    <property type="entry name" value="HDAC_interact"/>
    <property type="match status" value="1"/>
</dbReference>
<name>A0A8H4QJU3_9AGAR</name>
<dbReference type="GO" id="GO:0033698">
    <property type="term" value="C:Rpd3L complex"/>
    <property type="evidence" value="ECO:0007669"/>
    <property type="project" value="UniProtKB-ARBA"/>
</dbReference>
<feature type="compositionally biased region" description="Polar residues" evidence="8">
    <location>
        <begin position="83"/>
        <end position="95"/>
    </location>
</feature>
<reference evidence="10 11" key="1">
    <citation type="submission" date="2019-12" db="EMBL/GenBank/DDBJ databases">
        <authorList>
            <person name="Floudas D."/>
            <person name="Bentzer J."/>
            <person name="Ahren D."/>
            <person name="Johansson T."/>
            <person name="Persson P."/>
            <person name="Tunlid A."/>
        </authorList>
    </citation>
    <scope>NUCLEOTIDE SEQUENCE [LARGE SCALE GENOMIC DNA]</scope>
    <source>
        <strain evidence="10 11">CBS 102.39</strain>
    </source>
</reference>
<evidence type="ECO:0000256" key="8">
    <source>
        <dbReference type="SAM" id="MobiDB-lite"/>
    </source>
</evidence>
<dbReference type="Gene3D" id="1.20.1160.11">
    <property type="entry name" value="Paired amphipathic helix"/>
    <property type="match status" value="3"/>
</dbReference>
<evidence type="ECO:0000256" key="5">
    <source>
        <dbReference type="ARBA" id="ARBA00023163"/>
    </source>
</evidence>
<dbReference type="PROSITE" id="PS51477">
    <property type="entry name" value="PAH"/>
    <property type="match status" value="2"/>
</dbReference>
<evidence type="ECO:0000313" key="11">
    <source>
        <dbReference type="Proteomes" id="UP000521872"/>
    </source>
</evidence>
<evidence type="ECO:0000313" key="10">
    <source>
        <dbReference type="EMBL" id="KAF4612425.1"/>
    </source>
</evidence>
<dbReference type="FunFam" id="1.20.1160.11:FF:000001">
    <property type="entry name" value="Paired amphipathic helix protein Sin3"/>
    <property type="match status" value="1"/>
</dbReference>
<feature type="region of interest" description="Disordered" evidence="8">
    <location>
        <begin position="577"/>
        <end position="605"/>
    </location>
</feature>
<keyword evidence="3" id="KW-0677">Repeat</keyword>
<proteinExistence type="predicted"/>
<keyword evidence="6 7" id="KW-0539">Nucleus</keyword>
<dbReference type="Proteomes" id="UP000521872">
    <property type="component" value="Unassembled WGS sequence"/>
</dbReference>
<dbReference type="InterPro" id="IPR031693">
    <property type="entry name" value="Sin3_C"/>
</dbReference>
<dbReference type="EMBL" id="JAACJL010000057">
    <property type="protein sequence ID" value="KAF4612425.1"/>
    <property type="molecule type" value="Genomic_DNA"/>
</dbReference>
<feature type="region of interest" description="Disordered" evidence="8">
    <location>
        <begin position="83"/>
        <end position="119"/>
    </location>
</feature>
<evidence type="ECO:0000259" key="9">
    <source>
        <dbReference type="SMART" id="SM00761"/>
    </source>
</evidence>
<feature type="compositionally biased region" description="Pro residues" evidence="8">
    <location>
        <begin position="231"/>
        <end position="245"/>
    </location>
</feature>
<dbReference type="InterPro" id="IPR039774">
    <property type="entry name" value="Sin3-like"/>
</dbReference>
<feature type="compositionally biased region" description="Low complexity" evidence="8">
    <location>
        <begin position="406"/>
        <end position="420"/>
    </location>
</feature>
<dbReference type="GO" id="GO:0010628">
    <property type="term" value="P:positive regulation of gene expression"/>
    <property type="evidence" value="ECO:0007669"/>
    <property type="project" value="UniProtKB-ARBA"/>
</dbReference>
<feature type="compositionally biased region" description="Polar residues" evidence="8">
    <location>
        <begin position="103"/>
        <end position="112"/>
    </location>
</feature>
<dbReference type="Pfam" id="PF08295">
    <property type="entry name" value="Sin3_corepress"/>
    <property type="match status" value="1"/>
</dbReference>
<organism evidence="10 11">
    <name type="scientific">Agrocybe pediades</name>
    <dbReference type="NCBI Taxonomy" id="84607"/>
    <lineage>
        <taxon>Eukaryota</taxon>
        <taxon>Fungi</taxon>
        <taxon>Dikarya</taxon>
        <taxon>Basidiomycota</taxon>
        <taxon>Agaricomycotina</taxon>
        <taxon>Agaricomycetes</taxon>
        <taxon>Agaricomycetidae</taxon>
        <taxon>Agaricales</taxon>
        <taxon>Agaricineae</taxon>
        <taxon>Strophariaceae</taxon>
        <taxon>Agrocybe</taxon>
    </lineage>
</organism>
<comment type="caution">
    <text evidence="10">The sequence shown here is derived from an EMBL/GenBank/DDBJ whole genome shotgun (WGS) entry which is preliminary data.</text>
</comment>
<keyword evidence="2" id="KW-0678">Repressor</keyword>
<evidence type="ECO:0000256" key="1">
    <source>
        <dbReference type="ARBA" id="ARBA00004123"/>
    </source>
</evidence>
<keyword evidence="11" id="KW-1185">Reference proteome</keyword>
<feature type="region of interest" description="Disordered" evidence="8">
    <location>
        <begin position="1290"/>
        <end position="1309"/>
    </location>
</feature>
<sequence length="1309" mass="147058">MAGNVPISHLLTSSGEGSHGELGGRLTDVGARSSESSSILAPASPLTHLFGIPDTRPVTTSPLNPDLLTDPALLLHVVNASSSLPNMNPRSSKPSTPRPETAEPSSLQQHSPDTGRPLNVTDALTYLDAVKNQFNDNPDVYNQFLDIMKDFKSQLIDTPGVIQRVSRLFHGNPYLIQGFNTFLPMGYRIDVSADPLDPNTITVTTPLGTTTQNTDSLVTRSGRELSAIPQTLPPSHPNGPPPPHYPITTPLLQNAASGSGQRPLTPHGFQMAHGQPQFDGMYSPGIQNTQTNAAASFLNNLNNKNTVEKQPAGEFNHAIQYLNKIKNRFNDDPNTYKQFLDILQTYHKEGKHSQDFQVYVQVQMLFKDAPDLLAEFKDFLPEAVPVGMGPGVAILPQPPTWGIGESSPPSAPAKKPTQAAKRSRKRVPEPEPIPVPPPKAAPSRQVKKVKHHHNPEPEPQTFANYPPPPQSPPQAHGYPMNQGPPPMHIHPGGGRGSHHMIPEYQVNPSAGKILFFERAKKHFENADAYDDFLKLLNMFSREIIDVQTLVERTRVFLGDGELMTEFKELLGWDDRDKVERGPPGSIRTGPPELPAALPVDDGEGPSYRKLPPSEISLACSGRDELCRSVLNDEWVSHPTWASEDSGFVAHKKTVFEEAMHKCEEERHEFHVHVEALVRTISVLDPLNSRIDEMTNEERAQFRLKPDFGGASPAIYHRIIKKIYGKDMGMEVIQALQDCPSVAVPVVLNRLKQKDEEWRRAQREWSRTWKEVDCKNFYKSLDHQGTNFKQTDKKNITAKYFVADIQNIKKQQLKKFERKGNKGFTHGAVEHQLEYSFKNTAVLHDTLKMVYTFLDHSHAQYSPQERRGVEKFLRSFIPILCMSTEAEFWAAAPLEGANEDDAGHDAQTEGSRSGRRSAGSHPGPSGGIPANDLRKKLLKTAQEKASKKENRRASSIADSRAASPSGYKSPRLHRTEEDAVDPHDIWIKEAGTKPSAETFEKERPFFANTTFYTLIRLLELVYSRLLMCYEIGAKYAAQKHAPLLANKVAVELGLDDPNGPASVLKQTMEHLGQPAAEDTNIVYMYLLTACEKLFDNELDQGTFEEHMRWFFGTKAYTLFTLDKYIIALVKQVQTILADNKCQELWSLLKSAQNSKNITAQDIIRYRREAERHVGPDDHLYRLQWVRESKSICISLCGQDEPSVPSDGSSLARWREYVDTYVMTHPTEWLPESRKESSPVFLRRCVRVAEEGTAPSIEGRMRIRVSVPAYKLVYERGSEETIVHRWEKEGEDLGERARRREEERRKTQWLV</sequence>
<feature type="compositionally biased region" description="Low complexity" evidence="8">
    <location>
        <begin position="952"/>
        <end position="962"/>
    </location>
</feature>
<dbReference type="InterPro" id="IPR003822">
    <property type="entry name" value="PAH"/>
</dbReference>
<keyword evidence="5" id="KW-0804">Transcription</keyword>
<evidence type="ECO:0000256" key="4">
    <source>
        <dbReference type="ARBA" id="ARBA00023015"/>
    </source>
</evidence>
<evidence type="ECO:0000256" key="3">
    <source>
        <dbReference type="ARBA" id="ARBA00022737"/>
    </source>
</evidence>
<dbReference type="PANTHER" id="PTHR12346">
    <property type="entry name" value="SIN3B-RELATED"/>
    <property type="match status" value="1"/>
</dbReference>
<dbReference type="SUPFAM" id="SSF47762">
    <property type="entry name" value="PAH2 domain"/>
    <property type="match status" value="3"/>
</dbReference>
<dbReference type="InterPro" id="IPR036600">
    <property type="entry name" value="PAH_sf"/>
</dbReference>
<feature type="compositionally biased region" description="Pro residues" evidence="8">
    <location>
        <begin position="430"/>
        <end position="440"/>
    </location>
</feature>
<protein>
    <recommendedName>
        <fullName evidence="9">Histone deacetylase interacting domain-containing protein</fullName>
    </recommendedName>
</protein>
<feature type="region of interest" description="Disordered" evidence="8">
    <location>
        <begin position="1"/>
        <end position="30"/>
    </location>
</feature>
<evidence type="ECO:0000256" key="2">
    <source>
        <dbReference type="ARBA" id="ARBA00022491"/>
    </source>
</evidence>
<evidence type="ECO:0000256" key="6">
    <source>
        <dbReference type="ARBA" id="ARBA00023242"/>
    </source>
</evidence>
<dbReference type="FunFam" id="1.20.1160.11:FF:000003">
    <property type="entry name" value="Paired amphipathic helix SIN3-like protein"/>
    <property type="match status" value="1"/>
</dbReference>
<feature type="compositionally biased region" description="Basic and acidic residues" evidence="8">
    <location>
        <begin position="940"/>
        <end position="951"/>
    </location>
</feature>
<dbReference type="FunFam" id="1.20.1160.11:FF:000002">
    <property type="entry name" value="Paired amphipathic helix protein SIN3"/>
    <property type="match status" value="1"/>
</dbReference>
<feature type="compositionally biased region" description="Low complexity" evidence="8">
    <location>
        <begin position="915"/>
        <end position="928"/>
    </location>
</feature>
<keyword evidence="4" id="KW-0805">Transcription regulation</keyword>
<feature type="region of interest" description="Disordered" evidence="8">
    <location>
        <begin position="227"/>
        <end position="246"/>
    </location>
</feature>
<feature type="domain" description="Histone deacetylase interacting" evidence="9">
    <location>
        <begin position="599"/>
        <end position="700"/>
    </location>
</feature>
<comment type="subcellular location">
    <subcellularLocation>
        <location evidence="1 7">Nucleus</location>
    </subcellularLocation>
</comment>
<dbReference type="GO" id="GO:0000122">
    <property type="term" value="P:negative regulation of transcription by RNA polymerase II"/>
    <property type="evidence" value="ECO:0007669"/>
    <property type="project" value="TreeGrafter"/>
</dbReference>
<dbReference type="InterPro" id="IPR013194">
    <property type="entry name" value="HDAC_interact_dom"/>
</dbReference>
<dbReference type="Pfam" id="PF16879">
    <property type="entry name" value="Sin3a_C"/>
    <property type="match status" value="1"/>
</dbReference>
<feature type="region of interest" description="Disordered" evidence="8">
    <location>
        <begin position="397"/>
        <end position="499"/>
    </location>
</feature>